<evidence type="ECO:0000313" key="2">
    <source>
        <dbReference type="Proteomes" id="UP001230649"/>
    </source>
</evidence>
<proteinExistence type="predicted"/>
<comment type="caution">
    <text evidence="1">The sequence shown here is derived from an EMBL/GenBank/DDBJ whole genome shotgun (WGS) entry which is preliminary data.</text>
</comment>
<reference evidence="1" key="1">
    <citation type="submission" date="2023-04" db="EMBL/GenBank/DDBJ databases">
        <title>Draft Genome sequencing of Naganishia species isolated from polar environments using Oxford Nanopore Technology.</title>
        <authorList>
            <person name="Leo P."/>
            <person name="Venkateswaran K."/>
        </authorList>
    </citation>
    <scope>NUCLEOTIDE SEQUENCE</scope>
    <source>
        <strain evidence="1">MNA-CCFEE 5262</strain>
    </source>
</reference>
<dbReference type="EMBL" id="JASBWS010000003">
    <property type="protein sequence ID" value="KAJ9116697.1"/>
    <property type="molecule type" value="Genomic_DNA"/>
</dbReference>
<dbReference type="Proteomes" id="UP001230649">
    <property type="component" value="Unassembled WGS sequence"/>
</dbReference>
<keyword evidence="2" id="KW-1185">Reference proteome</keyword>
<sequence>MSDGNNPTSPRDAIAHEPSVDLSRPIQVIGFDVDQPHEAVLPRRRSSVSSQNRAQIRRSFAKPSTATSTPTITQGIPVDGSTSADVSAVQPAAAQVQPRRVKQPEQVCDQTGNNMSVMLEQPVSPGVVGLSSGSEAGGSSCLSGYRSGTDSIAAHTAYSTAPTSVNNTAASTPATLLSGKFPPKTQQLVSSTSALPSSAALGSDPYAQPQPGASRLAQAAVANMAKRGMIMGKGRSNDEDDGEDHPLSEKALAKRGYQSHILFNHVFHLETRWSGLRELGQGAYGLVISAQDSLSGETIAIKMLTRVFDKAILARRCLREITLLRHLNGHENITGLIDLDIVIDDFSEIYMFIEYIHSANVIHRDLKPGNLLVNADCELKICDFGLARGFRPDPTEWDPNSMPPGGPMTEYVATRWYRAPEIMLSYKRYSTGIDVWSIGCILAELLGGKPIFKGKDYIEQLSLILQTLGVPDEETLARIGSDKACAYIRTLPAYEKVPFERLYPDADPDALDLLEKLLRFDPEERMSVAQALKHPYLAPYHDETDEPDCPSVFDKWEEVEGTHTLEEFKQIIQKEVAEFRKEVRTVEEWEVQPEETSKIDAIAEDEEDADSTIQSPEELDPPASAVEKGTATPDRSQNASLQGTPRASASYGHSTPSPAKRVFEKTATTTPNMAISPRAVSGENSRAPGSSQPSSSSTLRTGRRRSSVGLTDPFTRRPVSMFGLGLGMSGMTALDGSMGVPAAGGAVGEGPGISASLPRGHGTRASISGDMEHRFSKSRTSSTSSAVRPLVRTLSSLSMADLPLIHHQNTADPPPMSVSPADAPPSEAPLTFGKGSRPATSRHNSRETEQPFPTGTL</sequence>
<evidence type="ECO:0000313" key="1">
    <source>
        <dbReference type="EMBL" id="KAJ9116697.1"/>
    </source>
</evidence>
<gene>
    <name evidence="1" type="ORF">QFC20_000632</name>
</gene>
<protein>
    <submittedName>
        <fullName evidence="1">Uncharacterized protein</fullName>
    </submittedName>
</protein>
<accession>A0ACC2X0A3</accession>
<name>A0ACC2X0A3_9TREE</name>
<organism evidence="1 2">
    <name type="scientific">Naganishia adeliensis</name>
    <dbReference type="NCBI Taxonomy" id="92952"/>
    <lineage>
        <taxon>Eukaryota</taxon>
        <taxon>Fungi</taxon>
        <taxon>Dikarya</taxon>
        <taxon>Basidiomycota</taxon>
        <taxon>Agaricomycotina</taxon>
        <taxon>Tremellomycetes</taxon>
        <taxon>Filobasidiales</taxon>
        <taxon>Filobasidiaceae</taxon>
        <taxon>Naganishia</taxon>
    </lineage>
</organism>